<dbReference type="Pfam" id="PF00072">
    <property type="entry name" value="Response_reg"/>
    <property type="match status" value="1"/>
</dbReference>
<name>A0ABS8CMU4_9RHOB</name>
<dbReference type="SMART" id="SM00421">
    <property type="entry name" value="HTH_LUXR"/>
    <property type="match status" value="1"/>
</dbReference>
<feature type="domain" description="Response regulatory" evidence="4">
    <location>
        <begin position="8"/>
        <end position="128"/>
    </location>
</feature>
<evidence type="ECO:0000313" key="6">
    <source>
        <dbReference type="Proteomes" id="UP001198571"/>
    </source>
</evidence>
<dbReference type="Gene3D" id="3.40.50.2300">
    <property type="match status" value="1"/>
</dbReference>
<dbReference type="PANTHER" id="PTHR43214">
    <property type="entry name" value="TWO-COMPONENT RESPONSE REGULATOR"/>
    <property type="match status" value="1"/>
</dbReference>
<dbReference type="Gene3D" id="1.10.10.10">
    <property type="entry name" value="Winged helix-like DNA-binding domain superfamily/Winged helix DNA-binding domain"/>
    <property type="match status" value="1"/>
</dbReference>
<dbReference type="PROSITE" id="PS50043">
    <property type="entry name" value="HTH_LUXR_2"/>
    <property type="match status" value="1"/>
</dbReference>
<feature type="modified residue" description="4-aspartylphosphate" evidence="2">
    <location>
        <position position="60"/>
    </location>
</feature>
<dbReference type="InterPro" id="IPR016032">
    <property type="entry name" value="Sig_transdc_resp-reg_C-effctor"/>
</dbReference>
<protein>
    <submittedName>
        <fullName evidence="5">Response regulator transcription factor</fullName>
    </submittedName>
</protein>
<dbReference type="CDD" id="cd17574">
    <property type="entry name" value="REC_OmpR"/>
    <property type="match status" value="1"/>
</dbReference>
<dbReference type="PANTHER" id="PTHR43214:SF44">
    <property type="entry name" value="TWO-COMPONENT RESPONSE REGULATOR"/>
    <property type="match status" value="1"/>
</dbReference>
<evidence type="ECO:0000313" key="5">
    <source>
        <dbReference type="EMBL" id="MCB5410697.1"/>
    </source>
</evidence>
<sequence>MPRPDLLRILCIEDETDFRTELVEELVALGYQASGVASGEAGLALLDGMGPESMACVICDVMLPGLSGLEMVGRLRAHPALVKGAPILLLTALVGRDDMLSGLRVGADDYLLKPVDLSLLQLTLENRLQRLQDMRPAPQPLPGGGGIRPDLLAQLSRRETEVLTLLGQGRRSGEIATALSISEHTVRQYTKDLYRKLRVTSRVEAARIAIGLMLV</sequence>
<comment type="caution">
    <text evidence="5">The sequence shown here is derived from an EMBL/GenBank/DDBJ whole genome shotgun (WGS) entry which is preliminary data.</text>
</comment>
<dbReference type="SUPFAM" id="SSF46894">
    <property type="entry name" value="C-terminal effector domain of the bipartite response regulators"/>
    <property type="match status" value="1"/>
</dbReference>
<keyword evidence="2" id="KW-0597">Phosphoprotein</keyword>
<dbReference type="InterPro" id="IPR036388">
    <property type="entry name" value="WH-like_DNA-bd_sf"/>
</dbReference>
<reference evidence="5 6" key="1">
    <citation type="submission" date="2020-07" db="EMBL/GenBank/DDBJ databases">
        <title>Pseudogemmobacter sp. nov., isolated from poultry manure in Taiwan.</title>
        <authorList>
            <person name="Lin S.-Y."/>
            <person name="Tang Y.-S."/>
            <person name="Young C.-C."/>
        </authorList>
    </citation>
    <scope>NUCLEOTIDE SEQUENCE [LARGE SCALE GENOMIC DNA]</scope>
    <source>
        <strain evidence="5 6">CC-YST710</strain>
    </source>
</reference>
<dbReference type="SUPFAM" id="SSF52172">
    <property type="entry name" value="CheY-like"/>
    <property type="match status" value="1"/>
</dbReference>
<proteinExistence type="predicted"/>
<dbReference type="InterPro" id="IPR039420">
    <property type="entry name" value="WalR-like"/>
</dbReference>
<dbReference type="EMBL" id="JACDXX010000010">
    <property type="protein sequence ID" value="MCB5410697.1"/>
    <property type="molecule type" value="Genomic_DNA"/>
</dbReference>
<evidence type="ECO:0000259" key="3">
    <source>
        <dbReference type="PROSITE" id="PS50043"/>
    </source>
</evidence>
<dbReference type="InterPro" id="IPR000792">
    <property type="entry name" value="Tscrpt_reg_LuxR_C"/>
</dbReference>
<organism evidence="5 6">
    <name type="scientific">Pseudogemmobacter faecipullorum</name>
    <dbReference type="NCBI Taxonomy" id="2755041"/>
    <lineage>
        <taxon>Bacteria</taxon>
        <taxon>Pseudomonadati</taxon>
        <taxon>Pseudomonadota</taxon>
        <taxon>Alphaproteobacteria</taxon>
        <taxon>Rhodobacterales</taxon>
        <taxon>Paracoccaceae</taxon>
        <taxon>Pseudogemmobacter</taxon>
    </lineage>
</organism>
<dbReference type="CDD" id="cd06170">
    <property type="entry name" value="LuxR_C_like"/>
    <property type="match status" value="1"/>
</dbReference>
<accession>A0ABS8CMU4</accession>
<dbReference type="Pfam" id="PF00196">
    <property type="entry name" value="GerE"/>
    <property type="match status" value="1"/>
</dbReference>
<dbReference type="InterPro" id="IPR011006">
    <property type="entry name" value="CheY-like_superfamily"/>
</dbReference>
<keyword evidence="6" id="KW-1185">Reference proteome</keyword>
<dbReference type="Proteomes" id="UP001198571">
    <property type="component" value="Unassembled WGS sequence"/>
</dbReference>
<dbReference type="InterPro" id="IPR001789">
    <property type="entry name" value="Sig_transdc_resp-reg_receiver"/>
</dbReference>
<dbReference type="PRINTS" id="PR00038">
    <property type="entry name" value="HTHLUXR"/>
</dbReference>
<dbReference type="SMART" id="SM00448">
    <property type="entry name" value="REC"/>
    <property type="match status" value="1"/>
</dbReference>
<keyword evidence="1" id="KW-0238">DNA-binding</keyword>
<dbReference type="RefSeq" id="WP_226935822.1">
    <property type="nucleotide sequence ID" value="NZ_JACDXX010000010.1"/>
</dbReference>
<evidence type="ECO:0000259" key="4">
    <source>
        <dbReference type="PROSITE" id="PS50110"/>
    </source>
</evidence>
<dbReference type="PROSITE" id="PS50110">
    <property type="entry name" value="RESPONSE_REGULATORY"/>
    <property type="match status" value="1"/>
</dbReference>
<gene>
    <name evidence="5" type="ORF">H0485_11905</name>
</gene>
<feature type="domain" description="HTH luxR-type" evidence="3">
    <location>
        <begin position="148"/>
        <end position="213"/>
    </location>
</feature>
<evidence type="ECO:0000256" key="1">
    <source>
        <dbReference type="ARBA" id="ARBA00023125"/>
    </source>
</evidence>
<evidence type="ECO:0000256" key="2">
    <source>
        <dbReference type="PROSITE-ProRule" id="PRU00169"/>
    </source>
</evidence>